<comment type="caution">
    <text evidence="1">The sequence shown here is derived from an EMBL/GenBank/DDBJ whole genome shotgun (WGS) entry which is preliminary data.</text>
</comment>
<sequence length="315" mass="35511">MWVLKEAELQAVQTKATSLGVSLELSEWVSEATEVIYVLRGLKEDVLSVREVLDSALGGALRRQLIEKEETLLAQAHLIGDVSAEVKGLKGDMVIVNLQTNMATDWRTGRTFEIKREESGELPPYWDNMATGQMLKKVQLIPTSPEYQQVSNGFQSTTAAQFSVLKIERVQNIFLWQAYAVCLQRFRAKNGPDGVGEKTLYHGTKAETCDAIERSGFDRSYATTTVHGVGMYFALDASYSANPRYTPPDQVGLRRMYVARVLTGHYTVGNSTMRHTPRRTSTDNYDSLVDNQRRPTMFVTFHDDQAYPEYLITFT</sequence>
<evidence type="ECO:0000313" key="1">
    <source>
        <dbReference type="EMBL" id="KAJ8007573.1"/>
    </source>
</evidence>
<evidence type="ECO:0000313" key="2">
    <source>
        <dbReference type="Proteomes" id="UP001157502"/>
    </source>
</evidence>
<dbReference type="EMBL" id="CM055735">
    <property type="protein sequence ID" value="KAJ8007573.1"/>
    <property type="molecule type" value="Genomic_DNA"/>
</dbReference>
<keyword evidence="2" id="KW-1185">Reference proteome</keyword>
<dbReference type="Proteomes" id="UP001157502">
    <property type="component" value="Chromosome 8"/>
</dbReference>
<accession>A0ACC2GV00</accession>
<protein>
    <submittedName>
        <fullName evidence="1">Uncharacterized protein</fullName>
    </submittedName>
</protein>
<proteinExistence type="predicted"/>
<reference evidence="1" key="1">
    <citation type="submission" date="2021-05" db="EMBL/GenBank/DDBJ databases">
        <authorList>
            <person name="Pan Q."/>
            <person name="Jouanno E."/>
            <person name="Zahm M."/>
            <person name="Klopp C."/>
            <person name="Cabau C."/>
            <person name="Louis A."/>
            <person name="Berthelot C."/>
            <person name="Parey E."/>
            <person name="Roest Crollius H."/>
            <person name="Montfort J."/>
            <person name="Robinson-Rechavi M."/>
            <person name="Bouchez O."/>
            <person name="Lampietro C."/>
            <person name="Lopez Roques C."/>
            <person name="Donnadieu C."/>
            <person name="Postlethwait J."/>
            <person name="Bobe J."/>
            <person name="Dillon D."/>
            <person name="Chandos A."/>
            <person name="von Hippel F."/>
            <person name="Guiguen Y."/>
        </authorList>
    </citation>
    <scope>NUCLEOTIDE SEQUENCE</scope>
    <source>
        <strain evidence="1">YG-Jan2019</strain>
    </source>
</reference>
<gene>
    <name evidence="1" type="ORF">DPEC_G00095440</name>
</gene>
<organism evidence="1 2">
    <name type="scientific">Dallia pectoralis</name>
    <name type="common">Alaska blackfish</name>
    <dbReference type="NCBI Taxonomy" id="75939"/>
    <lineage>
        <taxon>Eukaryota</taxon>
        <taxon>Metazoa</taxon>
        <taxon>Chordata</taxon>
        <taxon>Craniata</taxon>
        <taxon>Vertebrata</taxon>
        <taxon>Euteleostomi</taxon>
        <taxon>Actinopterygii</taxon>
        <taxon>Neopterygii</taxon>
        <taxon>Teleostei</taxon>
        <taxon>Protacanthopterygii</taxon>
        <taxon>Esociformes</taxon>
        <taxon>Umbridae</taxon>
        <taxon>Dallia</taxon>
    </lineage>
</organism>
<name>A0ACC2GV00_DALPE</name>